<accession>A0ABT8G1R2</accession>
<keyword evidence="3" id="KW-1185">Reference proteome</keyword>
<reference evidence="2" key="1">
    <citation type="submission" date="2023-06" db="EMBL/GenBank/DDBJ databases">
        <title>SYSU T00b26.</title>
        <authorList>
            <person name="Gao L."/>
            <person name="Fang B.-Z."/>
            <person name="Li W.-J."/>
        </authorList>
    </citation>
    <scope>NUCLEOTIDE SEQUENCE</scope>
    <source>
        <strain evidence="2">SYSU T00b26</strain>
    </source>
</reference>
<sequence>MVVRRKGSFALEHSDERATERAQIHVAESAAGLYRRVYTTLGWRVAGTLSQGARAKRVTLWLTRAAPAQNRERLALLDMEASFVIEALLADMRRHRIATLVASSAVALAGAAGAILGVMLGAGGISIPGLVPGVLTWACGSVGVSLVIRRVAGAKALRSEKPYYEELGWIGQRSLELL</sequence>
<feature type="transmembrane region" description="Helical" evidence="1">
    <location>
        <begin position="97"/>
        <end position="119"/>
    </location>
</feature>
<protein>
    <submittedName>
        <fullName evidence="2">Uncharacterized protein</fullName>
    </submittedName>
</protein>
<feature type="transmembrane region" description="Helical" evidence="1">
    <location>
        <begin position="125"/>
        <end position="148"/>
    </location>
</feature>
<dbReference type="EMBL" id="JAUHPV010000004">
    <property type="protein sequence ID" value="MDN4473043.1"/>
    <property type="molecule type" value="Genomic_DNA"/>
</dbReference>
<dbReference type="RefSeq" id="WP_301128182.1">
    <property type="nucleotide sequence ID" value="NZ_JAUHPV010000004.1"/>
</dbReference>
<evidence type="ECO:0000313" key="3">
    <source>
        <dbReference type="Proteomes" id="UP001172738"/>
    </source>
</evidence>
<keyword evidence="1" id="KW-0812">Transmembrane</keyword>
<organism evidence="2 3">
    <name type="scientific">Demequina zhanjiangensis</name>
    <dbReference type="NCBI Taxonomy" id="3051659"/>
    <lineage>
        <taxon>Bacteria</taxon>
        <taxon>Bacillati</taxon>
        <taxon>Actinomycetota</taxon>
        <taxon>Actinomycetes</taxon>
        <taxon>Micrococcales</taxon>
        <taxon>Demequinaceae</taxon>
        <taxon>Demequina</taxon>
    </lineage>
</organism>
<proteinExistence type="predicted"/>
<comment type="caution">
    <text evidence="2">The sequence shown here is derived from an EMBL/GenBank/DDBJ whole genome shotgun (WGS) entry which is preliminary data.</text>
</comment>
<evidence type="ECO:0000313" key="2">
    <source>
        <dbReference type="EMBL" id="MDN4473043.1"/>
    </source>
</evidence>
<name>A0ABT8G1R2_9MICO</name>
<keyword evidence="1" id="KW-1133">Transmembrane helix</keyword>
<evidence type="ECO:0000256" key="1">
    <source>
        <dbReference type="SAM" id="Phobius"/>
    </source>
</evidence>
<dbReference type="Proteomes" id="UP001172738">
    <property type="component" value="Unassembled WGS sequence"/>
</dbReference>
<gene>
    <name evidence="2" type="ORF">QQX04_08590</name>
</gene>
<keyword evidence="1" id="KW-0472">Membrane</keyword>